<keyword evidence="16" id="KW-1185">Reference proteome</keyword>
<gene>
    <name evidence="15" type="ORF">ROHU_020254</name>
    <name evidence="14" type="ORF">ROHU_031979</name>
</gene>
<evidence type="ECO:0000256" key="1">
    <source>
        <dbReference type="ARBA" id="ARBA00001936"/>
    </source>
</evidence>
<accession>A0A498LM63</accession>
<dbReference type="Pfam" id="PF00293">
    <property type="entry name" value="NUDIX"/>
    <property type="match status" value="1"/>
</dbReference>
<dbReference type="GO" id="GO:0034432">
    <property type="term" value="F:bis(5'-adenosyl)-pentaphosphatase activity"/>
    <property type="evidence" value="ECO:0007669"/>
    <property type="project" value="TreeGrafter"/>
</dbReference>
<dbReference type="EC" id="3.6.1.52" evidence="5"/>
<comment type="similarity">
    <text evidence="4">Belongs to the Nudix hydrolase family. DIPP subfamily.</text>
</comment>
<dbReference type="GO" id="GO:0003723">
    <property type="term" value="F:RNA binding"/>
    <property type="evidence" value="ECO:0007669"/>
    <property type="project" value="UniProtKB-KW"/>
</dbReference>
<dbReference type="Gene3D" id="3.90.79.10">
    <property type="entry name" value="Nucleoside Triphosphate Pyrophosphohydrolase"/>
    <property type="match status" value="2"/>
</dbReference>
<keyword evidence="7" id="KW-0479">Metal-binding</keyword>
<evidence type="ECO:0000256" key="12">
    <source>
        <dbReference type="SAM" id="MobiDB-lite"/>
    </source>
</evidence>
<comment type="cofactor">
    <cofactor evidence="1">
        <name>Mn(2+)</name>
        <dbReference type="ChEBI" id="CHEBI:29035"/>
    </cofactor>
</comment>
<evidence type="ECO:0000256" key="5">
    <source>
        <dbReference type="ARBA" id="ARBA00012527"/>
    </source>
</evidence>
<dbReference type="GO" id="GO:0046872">
    <property type="term" value="F:metal ion binding"/>
    <property type="evidence" value="ECO:0007669"/>
    <property type="project" value="UniProtKB-KW"/>
</dbReference>
<dbReference type="GO" id="GO:0008486">
    <property type="term" value="F:diphosphoinositol-polyphosphate diphosphatase activity"/>
    <property type="evidence" value="ECO:0007669"/>
    <property type="project" value="UniProtKB-EC"/>
</dbReference>
<dbReference type="InterPro" id="IPR020084">
    <property type="entry name" value="NUDIX_hydrolase_CS"/>
</dbReference>
<evidence type="ECO:0000256" key="10">
    <source>
        <dbReference type="ARBA" id="ARBA00022884"/>
    </source>
</evidence>
<sequence>MVRLSPSVVTHGARAVDGALLTGRINLRKDRQDFSMKFKPNQTRTYDREGFKRRAACLCFKNEREDEVLLVSSSRNPDQWIVPGGGMEPEEEPCGAAVREVFEEQNQDRKHRTYVYVLTVTETLDAWEDSVNIGRKREWFPVDEAIKVLQSHKPVHAEYLRRLRITRPSTNTNGNLLLPQTSPSTLTPLFTAPPSAARR</sequence>
<dbReference type="Proteomes" id="UP000290572">
    <property type="component" value="Unassembled WGS sequence"/>
</dbReference>
<evidence type="ECO:0000313" key="14">
    <source>
        <dbReference type="EMBL" id="RXN08156.1"/>
    </source>
</evidence>
<keyword evidence="6" id="KW-0963">Cytoplasm</keyword>
<dbReference type="GO" id="GO:1901909">
    <property type="term" value="P:diadenosine hexaphosphate catabolic process"/>
    <property type="evidence" value="ECO:0007669"/>
    <property type="project" value="TreeGrafter"/>
</dbReference>
<protein>
    <recommendedName>
        <fullName evidence="5">diphosphoinositol-polyphosphate diphosphatase</fullName>
        <ecNumber evidence="5">3.6.1.52</ecNumber>
    </recommendedName>
</protein>
<dbReference type="GO" id="GO:1901907">
    <property type="term" value="P:diadenosine pentaphosphate catabolic process"/>
    <property type="evidence" value="ECO:0007669"/>
    <property type="project" value="TreeGrafter"/>
</dbReference>
<proteinExistence type="inferred from homology"/>
<dbReference type="GO" id="GO:0005634">
    <property type="term" value="C:nucleus"/>
    <property type="evidence" value="ECO:0007669"/>
    <property type="project" value="TreeGrafter"/>
</dbReference>
<keyword evidence="9" id="KW-0460">Magnesium</keyword>
<dbReference type="EMBL" id="QBIY01013329">
    <property type="protein sequence ID" value="RXN08156.1"/>
    <property type="molecule type" value="Genomic_DNA"/>
</dbReference>
<feature type="domain" description="Nudix hydrolase" evidence="13">
    <location>
        <begin position="51"/>
        <end position="192"/>
    </location>
</feature>
<dbReference type="GO" id="GO:0071543">
    <property type="term" value="P:diphosphoinositol polyphosphate metabolic process"/>
    <property type="evidence" value="ECO:0007669"/>
    <property type="project" value="TreeGrafter"/>
</dbReference>
<evidence type="ECO:0000256" key="11">
    <source>
        <dbReference type="ARBA" id="ARBA00033994"/>
    </source>
</evidence>
<dbReference type="GO" id="GO:0005737">
    <property type="term" value="C:cytoplasm"/>
    <property type="evidence" value="ECO:0007669"/>
    <property type="project" value="UniProtKB-SubCell"/>
</dbReference>
<comment type="subcellular location">
    <subcellularLocation>
        <location evidence="3">Cytoplasm</location>
    </subcellularLocation>
</comment>
<organism evidence="14 16">
    <name type="scientific">Labeo rohita</name>
    <name type="common">Indian major carp</name>
    <name type="synonym">Cyprinus rohita</name>
    <dbReference type="NCBI Taxonomy" id="84645"/>
    <lineage>
        <taxon>Eukaryota</taxon>
        <taxon>Metazoa</taxon>
        <taxon>Chordata</taxon>
        <taxon>Craniata</taxon>
        <taxon>Vertebrata</taxon>
        <taxon>Euteleostomi</taxon>
        <taxon>Actinopterygii</taxon>
        <taxon>Neopterygii</taxon>
        <taxon>Teleostei</taxon>
        <taxon>Ostariophysi</taxon>
        <taxon>Cypriniformes</taxon>
        <taxon>Cyprinidae</taxon>
        <taxon>Labeoninae</taxon>
        <taxon>Labeonini</taxon>
        <taxon>Labeo</taxon>
    </lineage>
</organism>
<dbReference type="GO" id="GO:1901911">
    <property type="term" value="P:adenosine 5'-(hexahydrogen pentaphosphate) catabolic process"/>
    <property type="evidence" value="ECO:0007669"/>
    <property type="project" value="TreeGrafter"/>
</dbReference>
<evidence type="ECO:0000313" key="15">
    <source>
        <dbReference type="EMBL" id="RXN27263.1"/>
    </source>
</evidence>
<dbReference type="GO" id="GO:0000298">
    <property type="term" value="F:endopolyphosphatase activity"/>
    <property type="evidence" value="ECO:0007669"/>
    <property type="project" value="TreeGrafter"/>
</dbReference>
<dbReference type="PROSITE" id="PS51462">
    <property type="entry name" value="NUDIX"/>
    <property type="match status" value="1"/>
</dbReference>
<dbReference type="GO" id="GO:0034431">
    <property type="term" value="F:bis(5'-adenosyl)-hexaphosphatase activity"/>
    <property type="evidence" value="ECO:0007669"/>
    <property type="project" value="TreeGrafter"/>
</dbReference>
<reference evidence="14 16" key="1">
    <citation type="submission" date="2018-03" db="EMBL/GenBank/DDBJ databases">
        <title>Draft genome sequence of Rohu Carp (Labeo rohita).</title>
        <authorList>
            <person name="Das P."/>
            <person name="Kushwaha B."/>
            <person name="Joshi C.G."/>
            <person name="Kumar D."/>
            <person name="Nagpure N.S."/>
            <person name="Sahoo L."/>
            <person name="Das S.P."/>
            <person name="Bit A."/>
            <person name="Patnaik S."/>
            <person name="Meher P.K."/>
            <person name="Jayasankar P."/>
            <person name="Koringa P.G."/>
            <person name="Patel N.V."/>
            <person name="Hinsu A.T."/>
            <person name="Kumar R."/>
            <person name="Pandey M."/>
            <person name="Agarwal S."/>
            <person name="Srivastava S."/>
            <person name="Singh M."/>
            <person name="Iquebal M.A."/>
            <person name="Jaiswal S."/>
            <person name="Angadi U.B."/>
            <person name="Kumar N."/>
            <person name="Raza M."/>
            <person name="Shah T.M."/>
            <person name="Rai A."/>
            <person name="Jena J.K."/>
        </authorList>
    </citation>
    <scope>NUCLEOTIDE SEQUENCE [LARGE SCALE GENOMIC DNA]</scope>
    <source>
        <strain evidence="14">DASCIFA01</strain>
        <tissue evidence="14">Testis</tissue>
    </source>
</reference>
<evidence type="ECO:0000256" key="3">
    <source>
        <dbReference type="ARBA" id="ARBA00004496"/>
    </source>
</evidence>
<evidence type="ECO:0000256" key="4">
    <source>
        <dbReference type="ARBA" id="ARBA00008266"/>
    </source>
</evidence>
<feature type="region of interest" description="Disordered" evidence="12">
    <location>
        <begin position="170"/>
        <end position="199"/>
    </location>
</feature>
<comment type="caution">
    <text evidence="14">The sequence shown here is derived from an EMBL/GenBank/DDBJ whole genome shotgun (WGS) entry which is preliminary data.</text>
</comment>
<dbReference type="FunFam" id="3.90.79.10:FF:000002">
    <property type="entry name" value="diphosphoinositol polyphosphate phosphohydrolase 1"/>
    <property type="match status" value="1"/>
</dbReference>
<dbReference type="PANTHER" id="PTHR12629:SF6">
    <property type="entry name" value="DIPHOSPHOINOSITOL POLYPHOSPHATE PHOSPHOHYDROLASE 2-RELATED"/>
    <property type="match status" value="1"/>
</dbReference>
<dbReference type="PROSITE" id="PS00893">
    <property type="entry name" value="NUDIX_BOX"/>
    <property type="match status" value="1"/>
</dbReference>
<dbReference type="InterPro" id="IPR015797">
    <property type="entry name" value="NUDIX_hydrolase-like_dom_sf"/>
</dbReference>
<dbReference type="PANTHER" id="PTHR12629">
    <property type="entry name" value="DIPHOSPHOINOSITOL POLYPHOSPHATE PHOSPHOHYDROLASE"/>
    <property type="match status" value="1"/>
</dbReference>
<evidence type="ECO:0000313" key="16">
    <source>
        <dbReference type="Proteomes" id="UP000290572"/>
    </source>
</evidence>
<dbReference type="InterPro" id="IPR047198">
    <property type="entry name" value="DDP-like_NUDIX"/>
</dbReference>
<evidence type="ECO:0000259" key="13">
    <source>
        <dbReference type="PROSITE" id="PS51462"/>
    </source>
</evidence>
<evidence type="ECO:0000256" key="8">
    <source>
        <dbReference type="ARBA" id="ARBA00022801"/>
    </source>
</evidence>
<dbReference type="AlphaFoldDB" id="A0A498LM63"/>
<evidence type="ECO:0000256" key="2">
    <source>
        <dbReference type="ARBA" id="ARBA00001946"/>
    </source>
</evidence>
<comment type="cofactor">
    <cofactor evidence="2">
        <name>Mg(2+)</name>
        <dbReference type="ChEBI" id="CHEBI:18420"/>
    </cofactor>
</comment>
<feature type="compositionally biased region" description="Low complexity" evidence="12">
    <location>
        <begin position="176"/>
        <end position="199"/>
    </location>
</feature>
<name>A0A498LM63_LABRO</name>
<dbReference type="SUPFAM" id="SSF55811">
    <property type="entry name" value="Nudix"/>
    <property type="match status" value="1"/>
</dbReference>
<dbReference type="InterPro" id="IPR000086">
    <property type="entry name" value="NUDIX_hydrolase_dom"/>
</dbReference>
<dbReference type="CDD" id="cd04666">
    <property type="entry name" value="NUDIX_DIPP2_like_Nudt4"/>
    <property type="match status" value="1"/>
</dbReference>
<dbReference type="EMBL" id="QBIY01012047">
    <property type="protein sequence ID" value="RXN27263.1"/>
    <property type="molecule type" value="Genomic_DNA"/>
</dbReference>
<evidence type="ECO:0000256" key="7">
    <source>
        <dbReference type="ARBA" id="ARBA00022723"/>
    </source>
</evidence>
<evidence type="ECO:0000256" key="6">
    <source>
        <dbReference type="ARBA" id="ARBA00022490"/>
    </source>
</evidence>
<comment type="catalytic activity">
    <reaction evidence="11">
        <text>diphospho-myo-inositol polyphosphate + H2O = myo-inositol polyphosphate + phosphate.</text>
        <dbReference type="EC" id="3.6.1.52"/>
    </reaction>
</comment>
<dbReference type="STRING" id="84645.A0A498LM63"/>
<keyword evidence="8 14" id="KW-0378">Hydrolase</keyword>
<keyword evidence="10" id="KW-0694">RNA-binding</keyword>
<evidence type="ECO:0000256" key="9">
    <source>
        <dbReference type="ARBA" id="ARBA00022842"/>
    </source>
</evidence>